<feature type="region of interest" description="Disordered" evidence="1">
    <location>
        <begin position="112"/>
        <end position="133"/>
    </location>
</feature>
<evidence type="ECO:0000313" key="3">
    <source>
        <dbReference type="EMBL" id="GAA4469947.1"/>
    </source>
</evidence>
<evidence type="ECO:0000313" key="4">
    <source>
        <dbReference type="Proteomes" id="UP001500840"/>
    </source>
</evidence>
<reference evidence="4" key="1">
    <citation type="journal article" date="2019" name="Int. J. Syst. Evol. Microbiol.">
        <title>The Global Catalogue of Microorganisms (GCM) 10K type strain sequencing project: providing services to taxonomists for standard genome sequencing and annotation.</title>
        <authorList>
            <consortium name="The Broad Institute Genomics Platform"/>
            <consortium name="The Broad Institute Genome Sequencing Center for Infectious Disease"/>
            <person name="Wu L."/>
            <person name="Ma J."/>
        </authorList>
    </citation>
    <scope>NUCLEOTIDE SEQUENCE [LARGE SCALE GENOMIC DNA]</scope>
    <source>
        <strain evidence="4">JCM 17759</strain>
    </source>
</reference>
<dbReference type="Proteomes" id="UP001500840">
    <property type="component" value="Unassembled WGS sequence"/>
</dbReference>
<evidence type="ECO:0000256" key="2">
    <source>
        <dbReference type="SAM" id="SignalP"/>
    </source>
</evidence>
<organism evidence="3 4">
    <name type="scientific">Novipirellula rosea</name>
    <dbReference type="NCBI Taxonomy" id="1031540"/>
    <lineage>
        <taxon>Bacteria</taxon>
        <taxon>Pseudomonadati</taxon>
        <taxon>Planctomycetota</taxon>
        <taxon>Planctomycetia</taxon>
        <taxon>Pirellulales</taxon>
        <taxon>Pirellulaceae</taxon>
        <taxon>Novipirellula</taxon>
    </lineage>
</organism>
<proteinExistence type="predicted"/>
<protein>
    <recommendedName>
        <fullName evidence="5">Periplasmic heavy metal sensor</fullName>
    </recommendedName>
</protein>
<sequence length="299" mass="31869">MFTRNYPRLAPATFVFAAFIAVIASGPLTAQTPTDTHANHTAPAAASGDSDLKTELQALRTKVEQLEAALESQHQARYGTDASKQEMSGVLTDSKSMGGMKKMGGIKDMKEMSQDTDASSKSGGMSVDSGGMGMGGMGMKKKGMGMMSGGMMGMKGMGMMGRNPAMKSYSMSSMNMSSALPGFPGASHLYHIGETGFFLDHPQHITLSAEQQKQLNEIKESALLATATAQRKIDEAEQQLWQLTGADQPDINKIEAKAKEIASLNVSNRIEFIRAVGKAAEVLTDDQRQVLVGMATDTN</sequence>
<evidence type="ECO:0000256" key="1">
    <source>
        <dbReference type="SAM" id="MobiDB-lite"/>
    </source>
</evidence>
<gene>
    <name evidence="3" type="ORF">GCM10023156_62710</name>
</gene>
<feature type="region of interest" description="Disordered" evidence="1">
    <location>
        <begin position="73"/>
        <end position="95"/>
    </location>
</feature>
<feature type="compositionally biased region" description="Low complexity" evidence="1">
    <location>
        <begin position="119"/>
        <end position="129"/>
    </location>
</feature>
<feature type="signal peptide" evidence="2">
    <location>
        <begin position="1"/>
        <end position="30"/>
    </location>
</feature>
<keyword evidence="2" id="KW-0732">Signal</keyword>
<dbReference type="Pfam" id="PF13801">
    <property type="entry name" value="Metal_resist"/>
    <property type="match status" value="1"/>
</dbReference>
<dbReference type="InterPro" id="IPR025961">
    <property type="entry name" value="Metal_resist"/>
</dbReference>
<dbReference type="RefSeq" id="WP_345327617.1">
    <property type="nucleotide sequence ID" value="NZ_BAABGA010000107.1"/>
</dbReference>
<name>A0ABP8NMW2_9BACT</name>
<evidence type="ECO:0008006" key="5">
    <source>
        <dbReference type="Google" id="ProtNLM"/>
    </source>
</evidence>
<feature type="chain" id="PRO_5045903297" description="Periplasmic heavy metal sensor" evidence="2">
    <location>
        <begin position="31"/>
        <end position="299"/>
    </location>
</feature>
<dbReference type="Gene3D" id="1.20.120.1490">
    <property type="match status" value="1"/>
</dbReference>
<comment type="caution">
    <text evidence="3">The sequence shown here is derived from an EMBL/GenBank/DDBJ whole genome shotgun (WGS) entry which is preliminary data.</text>
</comment>
<keyword evidence="4" id="KW-1185">Reference proteome</keyword>
<dbReference type="EMBL" id="BAABGA010000107">
    <property type="protein sequence ID" value="GAA4469947.1"/>
    <property type="molecule type" value="Genomic_DNA"/>
</dbReference>
<accession>A0ABP8NMW2</accession>